<dbReference type="NCBIfam" id="NF008992">
    <property type="entry name" value="PRK12335.1"/>
    <property type="match status" value="1"/>
</dbReference>
<dbReference type="KEGG" id="ypa:YPA_1332"/>
<dbReference type="PANTHER" id="PTHR43464">
    <property type="entry name" value="METHYLTRANSFERASE"/>
    <property type="match status" value="1"/>
</dbReference>
<accession>A0A0E1NV74</accession>
<dbReference type="NCBIfam" id="TIGR00477">
    <property type="entry name" value="tehB"/>
    <property type="match status" value="1"/>
</dbReference>
<feature type="domain" description="Tellurite resistance methyltransferase TehB-like" evidence="1">
    <location>
        <begin position="98"/>
        <end position="290"/>
    </location>
</feature>
<dbReference type="RefSeq" id="WP_002212046.1">
    <property type="nucleotide sequence ID" value="NC_008150.1"/>
</dbReference>
<dbReference type="InterPro" id="IPR015985">
    <property type="entry name" value="TehB-like_dom"/>
</dbReference>
<protein>
    <submittedName>
        <fullName evidence="3">Putative tellurite resistance protein</fullName>
    </submittedName>
</protein>
<dbReference type="EMBL" id="CP000308">
    <property type="protein sequence ID" value="ABG13299.1"/>
    <property type="molecule type" value="Genomic_DNA"/>
</dbReference>
<dbReference type="Proteomes" id="UP000001971">
    <property type="component" value="Chromosome"/>
</dbReference>
<dbReference type="GO" id="GO:0046690">
    <property type="term" value="P:response to tellurium ion"/>
    <property type="evidence" value="ECO:0007669"/>
    <property type="project" value="InterPro"/>
</dbReference>
<dbReference type="InterPro" id="IPR015392">
    <property type="entry name" value="TehB/YeaR-like_dom"/>
</dbReference>
<dbReference type="HOGENOM" id="CLU_084458_0_0_6"/>
<dbReference type="GO" id="GO:0008757">
    <property type="term" value="F:S-adenosylmethionine-dependent methyltransferase activity"/>
    <property type="evidence" value="ECO:0007669"/>
    <property type="project" value="InterPro"/>
</dbReference>
<dbReference type="Gene3D" id="3.40.50.150">
    <property type="entry name" value="Vaccinia Virus protein VP39"/>
    <property type="match status" value="1"/>
</dbReference>
<dbReference type="InterPro" id="IPR004537">
    <property type="entry name" value="Tellurite-R_MeTrfase_TehB"/>
</dbReference>
<reference evidence="3 4" key="1">
    <citation type="journal article" date="2006" name="J. Bacteriol.">
        <title>Complete genome sequence of Yersinia pestis strains Antiqua and Nepal516: evidence of gene reduction in an emerging pathogen.</title>
        <authorList>
            <person name="Chain P.S."/>
            <person name="Hu P."/>
            <person name="Malfatti S.A."/>
            <person name="Radnedge L."/>
            <person name="Larimer F."/>
            <person name="Vergez L.M."/>
            <person name="Worsham P."/>
            <person name="Chu M.C."/>
            <person name="Andersen G.L."/>
        </authorList>
    </citation>
    <scope>NUCLEOTIDE SEQUENCE [LARGE SCALE GENOMIC DNA]</scope>
    <source>
        <strain evidence="3 4">Antiqua</strain>
    </source>
</reference>
<proteinExistence type="predicted"/>
<dbReference type="NCBIfam" id="NF008405">
    <property type="entry name" value="PRK11207.1"/>
    <property type="match status" value="1"/>
</dbReference>
<sequence length="295" mass="33291">MENTSAQLAPTLLCYKKLPVWNRDGVPAMFQEKHNTKAGTWAKLTILAGEMDFLILDEAGNTVEKHQFSCEQQPPFIEPQVWHRIATCSDDLQCQLSFYCQPEDFYHKKYNLTPTHSEVIEAVKTVKPGKALDLGCGSGRNSLYLNLLGFDVTAVDKNNDSIGNLQQIIDKEALKGITASSYNINEASLDERYDFILSTVVLMFLQPERIPHIISNMQECTLPGGYNLIISAMSTDDFPCTVPFSFTFQSGELKDYYQDWAILKYNEDVGQLHKTDAQGNRIKLRFATLLAKKIS</sequence>
<dbReference type="PIRSF" id="PIRSF005215">
    <property type="entry name" value="TehB"/>
    <property type="match status" value="1"/>
</dbReference>
<dbReference type="AlphaFoldDB" id="A0A0E1NV74"/>
<dbReference type="SUPFAM" id="SSF53335">
    <property type="entry name" value="S-adenosyl-L-methionine-dependent methyltransferases"/>
    <property type="match status" value="1"/>
</dbReference>
<dbReference type="CDD" id="cd02440">
    <property type="entry name" value="AdoMet_MTases"/>
    <property type="match status" value="1"/>
</dbReference>
<dbReference type="InterPro" id="IPR014431">
    <property type="entry name" value="Tellurite-R_TehB-2"/>
</dbReference>
<dbReference type="InterPro" id="IPR014710">
    <property type="entry name" value="RmlC-like_jellyroll"/>
</dbReference>
<evidence type="ECO:0000259" key="1">
    <source>
        <dbReference type="Pfam" id="PF03848"/>
    </source>
</evidence>
<dbReference type="PANTHER" id="PTHR43464:SF49">
    <property type="entry name" value="TELLURITE METHYLTRANSFERASE"/>
    <property type="match status" value="1"/>
</dbReference>
<dbReference type="InterPro" id="IPR029063">
    <property type="entry name" value="SAM-dependent_MTases_sf"/>
</dbReference>
<evidence type="ECO:0000313" key="4">
    <source>
        <dbReference type="Proteomes" id="UP000001971"/>
    </source>
</evidence>
<name>A0A0E1NV74_YERPA</name>
<dbReference type="Pfam" id="PF09313">
    <property type="entry name" value="TehB-like"/>
    <property type="match status" value="1"/>
</dbReference>
<feature type="domain" description="TehB/YeaR-like" evidence="2">
    <location>
        <begin position="16"/>
        <end position="96"/>
    </location>
</feature>
<evidence type="ECO:0000313" key="3">
    <source>
        <dbReference type="EMBL" id="ABG13299.1"/>
    </source>
</evidence>
<dbReference type="Gene3D" id="2.60.120.10">
    <property type="entry name" value="Jelly Rolls"/>
    <property type="match status" value="1"/>
</dbReference>
<gene>
    <name evidence="3" type="ordered locus">YPA_1332</name>
</gene>
<dbReference type="GeneID" id="49786065"/>
<organism evidence="3 4">
    <name type="scientific">Yersinia pestis bv. Antiqua (strain Antiqua)</name>
    <dbReference type="NCBI Taxonomy" id="360102"/>
    <lineage>
        <taxon>Bacteria</taxon>
        <taxon>Pseudomonadati</taxon>
        <taxon>Pseudomonadota</taxon>
        <taxon>Gammaproteobacteria</taxon>
        <taxon>Enterobacterales</taxon>
        <taxon>Yersiniaceae</taxon>
        <taxon>Yersinia</taxon>
    </lineage>
</organism>
<dbReference type="GO" id="GO:0005737">
    <property type="term" value="C:cytoplasm"/>
    <property type="evidence" value="ECO:0007669"/>
    <property type="project" value="InterPro"/>
</dbReference>
<dbReference type="PATRIC" id="fig|360102.15.peg.4433"/>
<dbReference type="Pfam" id="PF03848">
    <property type="entry name" value="TehB"/>
    <property type="match status" value="1"/>
</dbReference>
<evidence type="ECO:0000259" key="2">
    <source>
        <dbReference type="Pfam" id="PF09313"/>
    </source>
</evidence>
<dbReference type="SUPFAM" id="SSF51197">
    <property type="entry name" value="Clavaminate synthase-like"/>
    <property type="match status" value="1"/>
</dbReference>